<sequence>MYEGKLTDVKGLTVGHVEDEKARTGCTVVLCGDGAMGGVDVRGAAPGTRETDLLRPGNTVETVHAVVLCGGSAFGLDAASGVMRFLEERGIGFDTGYAKVPIVPAAVLYDLGVGRFDVRPDGKMGYEACQNAGEDVPQGRVGAGCGATVGKILGMEGAMDSGIGTASIHLPGGAVVSALIAVNALGDVVDHNTGEILAGARLAGQFIGTAEAMLTAPPQGGQGANTTIGVVATNVALDKAHANRLASVAHDGLALSIRPVHTPHDGDTLFALSKGEAEADFTVLCAAAAEVCARAIENAVLAGRNPS</sequence>
<organism evidence="2 3">
    <name type="scientific">Gehongia tenuis</name>
    <dbReference type="NCBI Taxonomy" id="2763655"/>
    <lineage>
        <taxon>Bacteria</taxon>
        <taxon>Bacillati</taxon>
        <taxon>Bacillota</taxon>
        <taxon>Clostridia</taxon>
        <taxon>Christensenellales</taxon>
        <taxon>Christensenellaceae</taxon>
        <taxon>Gehongia</taxon>
    </lineage>
</organism>
<reference evidence="2" key="1">
    <citation type="submission" date="2020-08" db="EMBL/GenBank/DDBJ databases">
        <title>Genome public.</title>
        <authorList>
            <person name="Liu C."/>
            <person name="Sun Q."/>
        </authorList>
    </citation>
    <scope>NUCLEOTIDE SEQUENCE</scope>
    <source>
        <strain evidence="2">NSJ-53</strain>
    </source>
</reference>
<accession>A0A926D4V6</accession>
<evidence type="ECO:0000256" key="1">
    <source>
        <dbReference type="ARBA" id="ARBA00007068"/>
    </source>
</evidence>
<dbReference type="PANTHER" id="PTHR36512">
    <property type="entry name" value="D-AMINOPEPTIDASE"/>
    <property type="match status" value="1"/>
</dbReference>
<dbReference type="Pfam" id="PF03576">
    <property type="entry name" value="Peptidase_S58"/>
    <property type="match status" value="1"/>
</dbReference>
<dbReference type="CDD" id="cd02252">
    <property type="entry name" value="nylC_like"/>
    <property type="match status" value="1"/>
</dbReference>
<dbReference type="RefSeq" id="WP_249316112.1">
    <property type="nucleotide sequence ID" value="NZ_JACRSR010000002.1"/>
</dbReference>
<dbReference type="EMBL" id="JACRSR010000002">
    <property type="protein sequence ID" value="MBC8531502.1"/>
    <property type="molecule type" value="Genomic_DNA"/>
</dbReference>
<comment type="caution">
    <text evidence="2">The sequence shown here is derived from an EMBL/GenBank/DDBJ whole genome shotgun (WGS) entry which is preliminary data.</text>
</comment>
<protein>
    <submittedName>
        <fullName evidence="2">P1 family peptidase</fullName>
    </submittedName>
</protein>
<dbReference type="GO" id="GO:0004177">
    <property type="term" value="F:aminopeptidase activity"/>
    <property type="evidence" value="ECO:0007669"/>
    <property type="project" value="TreeGrafter"/>
</dbReference>
<proteinExistence type="inferred from homology"/>
<dbReference type="AlphaFoldDB" id="A0A926D4V6"/>
<gene>
    <name evidence="2" type="ORF">H8696_06530</name>
</gene>
<evidence type="ECO:0000313" key="2">
    <source>
        <dbReference type="EMBL" id="MBC8531502.1"/>
    </source>
</evidence>
<dbReference type="InterPro" id="IPR005321">
    <property type="entry name" value="Peptidase_S58_DmpA"/>
</dbReference>
<dbReference type="SUPFAM" id="SSF56266">
    <property type="entry name" value="DmpA/ArgJ-like"/>
    <property type="match status" value="1"/>
</dbReference>
<name>A0A926D4V6_9FIRM</name>
<dbReference type="PANTHER" id="PTHR36512:SF3">
    <property type="entry name" value="BLR5678 PROTEIN"/>
    <property type="match status" value="1"/>
</dbReference>
<comment type="similarity">
    <text evidence="1">Belongs to the peptidase S58 family.</text>
</comment>
<dbReference type="Proteomes" id="UP000623172">
    <property type="component" value="Unassembled WGS sequence"/>
</dbReference>
<dbReference type="InterPro" id="IPR016117">
    <property type="entry name" value="ArgJ-like_dom_sf"/>
</dbReference>
<dbReference type="Gene3D" id="3.60.70.12">
    <property type="entry name" value="L-amino peptidase D-ALA esterase/amidase"/>
    <property type="match status" value="1"/>
</dbReference>
<keyword evidence="3" id="KW-1185">Reference proteome</keyword>
<evidence type="ECO:0000313" key="3">
    <source>
        <dbReference type="Proteomes" id="UP000623172"/>
    </source>
</evidence>